<comment type="caution">
    <text evidence="2">The sequence shown here is derived from an EMBL/GenBank/DDBJ whole genome shotgun (WGS) entry which is preliminary data.</text>
</comment>
<dbReference type="OrthoDB" id="2491829at2759"/>
<organism evidence="2 3">
    <name type="scientific">Racocetra fulgida</name>
    <dbReference type="NCBI Taxonomy" id="60492"/>
    <lineage>
        <taxon>Eukaryota</taxon>
        <taxon>Fungi</taxon>
        <taxon>Fungi incertae sedis</taxon>
        <taxon>Mucoromycota</taxon>
        <taxon>Glomeromycotina</taxon>
        <taxon>Glomeromycetes</taxon>
        <taxon>Diversisporales</taxon>
        <taxon>Gigasporaceae</taxon>
        <taxon>Racocetra</taxon>
    </lineage>
</organism>
<evidence type="ECO:0000313" key="3">
    <source>
        <dbReference type="Proteomes" id="UP000789396"/>
    </source>
</evidence>
<feature type="non-terminal residue" evidence="2">
    <location>
        <position position="1"/>
    </location>
</feature>
<gene>
    <name evidence="2" type="ORF">RFULGI_LOCUS5791</name>
</gene>
<sequence>KLVEMNQIEETQTEESQMEGIQLEKDQVEESQMEGIQLEESQLEENQEEGFVYRDTLRKRKSRKDETPQQHTAYQHDTNADISEHEDESDLLYTNSQLEFSVFLRSMETENEREDEQNGLDNTDLQLVLDTSQSGDNNIVIQHTDPLSAYLNKADQKLLQRFRHKMDKLEHKLYESNVESEENVITSTFVSLLPSDNREETAINNTLN</sequence>
<feature type="region of interest" description="Disordered" evidence="1">
    <location>
        <begin position="1"/>
        <end position="20"/>
    </location>
</feature>
<protein>
    <submittedName>
        <fullName evidence="2">5994_t:CDS:1</fullName>
    </submittedName>
</protein>
<name>A0A9N9BVU5_9GLOM</name>
<feature type="region of interest" description="Disordered" evidence="1">
    <location>
        <begin position="55"/>
        <end position="87"/>
    </location>
</feature>
<accession>A0A9N9BVU5</accession>
<proteinExistence type="predicted"/>
<keyword evidence="3" id="KW-1185">Reference proteome</keyword>
<dbReference type="Proteomes" id="UP000789396">
    <property type="component" value="Unassembled WGS sequence"/>
</dbReference>
<evidence type="ECO:0000256" key="1">
    <source>
        <dbReference type="SAM" id="MobiDB-lite"/>
    </source>
</evidence>
<reference evidence="2" key="1">
    <citation type="submission" date="2021-06" db="EMBL/GenBank/DDBJ databases">
        <authorList>
            <person name="Kallberg Y."/>
            <person name="Tangrot J."/>
            <person name="Rosling A."/>
        </authorList>
    </citation>
    <scope>NUCLEOTIDE SEQUENCE</scope>
    <source>
        <strain evidence="2">IN212</strain>
    </source>
</reference>
<dbReference type="AlphaFoldDB" id="A0A9N9BVU5"/>
<dbReference type="EMBL" id="CAJVPZ010006920">
    <property type="protein sequence ID" value="CAG8579629.1"/>
    <property type="molecule type" value="Genomic_DNA"/>
</dbReference>
<evidence type="ECO:0000313" key="2">
    <source>
        <dbReference type="EMBL" id="CAG8579629.1"/>
    </source>
</evidence>